<dbReference type="InterPro" id="IPR002528">
    <property type="entry name" value="MATE_fam"/>
</dbReference>
<feature type="transmembrane region" description="Helical" evidence="7">
    <location>
        <begin position="166"/>
        <end position="185"/>
    </location>
</feature>
<dbReference type="PANTHER" id="PTHR42925">
    <property type="entry name" value="MULTIDRUG AND TOXIN EFFLUX PROTEIN MATE FAMILY"/>
    <property type="match status" value="1"/>
</dbReference>
<feature type="transmembrane region" description="Helical" evidence="7">
    <location>
        <begin position="57"/>
        <end position="79"/>
    </location>
</feature>
<evidence type="ECO:0000256" key="5">
    <source>
        <dbReference type="ARBA" id="ARBA00022989"/>
    </source>
</evidence>
<evidence type="ECO:0000256" key="6">
    <source>
        <dbReference type="ARBA" id="ARBA00023136"/>
    </source>
</evidence>
<evidence type="ECO:0000256" key="7">
    <source>
        <dbReference type="SAM" id="Phobius"/>
    </source>
</evidence>
<evidence type="ECO:0000256" key="2">
    <source>
        <dbReference type="ARBA" id="ARBA00022448"/>
    </source>
</evidence>
<comment type="subcellular location">
    <subcellularLocation>
        <location evidence="1">Cell membrane</location>
        <topology evidence="1">Multi-pass membrane protein</topology>
    </subcellularLocation>
</comment>
<evidence type="ECO:0000256" key="1">
    <source>
        <dbReference type="ARBA" id="ARBA00004651"/>
    </source>
</evidence>
<keyword evidence="2" id="KW-0813">Transport</keyword>
<feature type="transmembrane region" description="Helical" evidence="7">
    <location>
        <begin position="392"/>
        <end position="412"/>
    </location>
</feature>
<dbReference type="EMBL" id="FUZT01000007">
    <property type="protein sequence ID" value="SKC76528.1"/>
    <property type="molecule type" value="Genomic_DNA"/>
</dbReference>
<dbReference type="PIRSF" id="PIRSF006603">
    <property type="entry name" value="DinF"/>
    <property type="match status" value="1"/>
</dbReference>
<dbReference type="Proteomes" id="UP000190285">
    <property type="component" value="Unassembled WGS sequence"/>
</dbReference>
<evidence type="ECO:0000256" key="3">
    <source>
        <dbReference type="ARBA" id="ARBA00022475"/>
    </source>
</evidence>
<keyword evidence="6 7" id="KW-0472">Membrane</keyword>
<keyword evidence="4 7" id="KW-0812">Transmembrane</keyword>
<dbReference type="AlphaFoldDB" id="A0A1T5LM20"/>
<evidence type="ECO:0000313" key="9">
    <source>
        <dbReference type="Proteomes" id="UP000190285"/>
    </source>
</evidence>
<proteinExistence type="predicted"/>
<feature type="transmembrane region" description="Helical" evidence="7">
    <location>
        <begin position="360"/>
        <end position="380"/>
    </location>
</feature>
<feature type="transmembrane region" description="Helical" evidence="7">
    <location>
        <begin position="134"/>
        <end position="154"/>
    </location>
</feature>
<feature type="transmembrane region" description="Helical" evidence="7">
    <location>
        <begin position="91"/>
        <end position="114"/>
    </location>
</feature>
<reference evidence="8 9" key="1">
    <citation type="submission" date="2017-02" db="EMBL/GenBank/DDBJ databases">
        <authorList>
            <person name="Peterson S.W."/>
        </authorList>
    </citation>
    <scope>NUCLEOTIDE SEQUENCE [LARGE SCALE GENOMIC DNA]</scope>
    <source>
        <strain evidence="8 9">M1</strain>
    </source>
</reference>
<dbReference type="OrthoDB" id="9780160at2"/>
<dbReference type="Pfam" id="PF01554">
    <property type="entry name" value="MatE"/>
    <property type="match status" value="2"/>
</dbReference>
<name>A0A1T5LM20_9FIRM</name>
<keyword evidence="3" id="KW-1003">Cell membrane</keyword>
<dbReference type="GO" id="GO:0015297">
    <property type="term" value="F:antiporter activity"/>
    <property type="evidence" value="ECO:0007669"/>
    <property type="project" value="InterPro"/>
</dbReference>
<dbReference type="InterPro" id="IPR048279">
    <property type="entry name" value="MdtK-like"/>
</dbReference>
<dbReference type="InterPro" id="IPR047135">
    <property type="entry name" value="YsiQ"/>
</dbReference>
<dbReference type="GO" id="GO:0005886">
    <property type="term" value="C:plasma membrane"/>
    <property type="evidence" value="ECO:0007669"/>
    <property type="project" value="UniProtKB-SubCell"/>
</dbReference>
<dbReference type="GO" id="GO:0042910">
    <property type="term" value="F:xenobiotic transmembrane transporter activity"/>
    <property type="evidence" value="ECO:0007669"/>
    <property type="project" value="InterPro"/>
</dbReference>
<feature type="transmembrane region" description="Helical" evidence="7">
    <location>
        <begin position="191"/>
        <end position="213"/>
    </location>
</feature>
<evidence type="ECO:0000313" key="8">
    <source>
        <dbReference type="EMBL" id="SKC76528.1"/>
    </source>
</evidence>
<feature type="transmembrane region" description="Helical" evidence="7">
    <location>
        <begin position="321"/>
        <end position="348"/>
    </location>
</feature>
<keyword evidence="9" id="KW-1185">Reference proteome</keyword>
<feature type="transmembrane region" description="Helical" evidence="7">
    <location>
        <begin position="12"/>
        <end position="32"/>
    </location>
</feature>
<keyword evidence="5 7" id="KW-1133">Transmembrane helix</keyword>
<gene>
    <name evidence="8" type="ORF">SAMN02194393_02999</name>
</gene>
<dbReference type="STRING" id="36842.SAMN02194393_02999"/>
<dbReference type="PANTHER" id="PTHR42925:SF2">
    <property type="entry name" value="NA+ DRIVEN MULTIDRUG EFFLUX PUMP"/>
    <property type="match status" value="1"/>
</dbReference>
<dbReference type="RefSeq" id="WP_079492679.1">
    <property type="nucleotide sequence ID" value="NZ_FUZT01000007.1"/>
</dbReference>
<evidence type="ECO:0000256" key="4">
    <source>
        <dbReference type="ARBA" id="ARBA00022692"/>
    </source>
</evidence>
<accession>A0A1T5LM20</accession>
<protein>
    <submittedName>
        <fullName evidence="8">Putative efflux protein, MATE family</fullName>
    </submittedName>
</protein>
<dbReference type="CDD" id="cd13134">
    <property type="entry name" value="MATE_like_8"/>
    <property type="match status" value="1"/>
</dbReference>
<dbReference type="NCBIfam" id="TIGR00797">
    <property type="entry name" value="matE"/>
    <property type="match status" value="1"/>
</dbReference>
<organism evidence="8 9">
    <name type="scientific">Maledivibacter halophilus</name>
    <dbReference type="NCBI Taxonomy" id="36842"/>
    <lineage>
        <taxon>Bacteria</taxon>
        <taxon>Bacillati</taxon>
        <taxon>Bacillota</taxon>
        <taxon>Clostridia</taxon>
        <taxon>Peptostreptococcales</taxon>
        <taxon>Caminicellaceae</taxon>
        <taxon>Maledivibacter</taxon>
    </lineage>
</organism>
<sequence>MLKGLFKDKKFYNTMIAITLPIALQNLITSSLNMMDTVMIGRVGEENIAAVGMANQYFFLFALLLFGINSGAAIFIAQFWGKKDIKNIRRILGIGILLGGIVAVLFTFGALAFPRLIMRVFTKDINVIILGTKYLRIVSFSYIITAISFAFSIASRSIGQAKLPMIVSGISLIANTVLNYILIFGNFGAPTLGIVGAAIATLIARIIELLFLLKIIYKNRGPLAGKINKFIDINRAYLKKFFNTALPVILNELFWSLGITMYSVAYGRIGTGAFAAVQIANTVQNVFMVIARGMGSACAVMIGNELGANNEKRAIEYAKRFSILGLIIGLAIGAVLYISAPFVLYLFGVEAEVYTNAYKILGVMALFMTFKVFTGILIVGILRSGGDTKFSLLLEGGSVWFVGVPLAFIGALILELPIYWVVALVSLEEIVKSLIGIPRIISKKWVRNVVDQM</sequence>